<dbReference type="PANTHER" id="PTHR10907:SF47">
    <property type="entry name" value="REGUCALCIN"/>
    <property type="match status" value="1"/>
</dbReference>
<feature type="domain" description="SMP-30/Gluconolactonase/LRE-like region" evidence="4">
    <location>
        <begin position="22"/>
        <end position="284"/>
    </location>
</feature>
<dbReference type="EMBL" id="MAVT02000382">
    <property type="protein sequence ID" value="POS76322.1"/>
    <property type="molecule type" value="Genomic_DNA"/>
</dbReference>
<reference evidence="5" key="1">
    <citation type="submission" date="2017-09" db="EMBL/GenBank/DDBJ databases">
        <title>Polyketide synthases of a Diaporthe helianthi virulent isolate.</title>
        <authorList>
            <person name="Baroncelli R."/>
        </authorList>
    </citation>
    <scope>NUCLEOTIDE SEQUENCE [LARGE SCALE GENOMIC DNA]</scope>
    <source>
        <strain evidence="5">7/96</strain>
    </source>
</reference>
<dbReference type="SUPFAM" id="SSF63829">
    <property type="entry name" value="Calcium-dependent phosphotriesterase"/>
    <property type="match status" value="1"/>
</dbReference>
<keyword evidence="3" id="KW-0862">Zinc</keyword>
<comment type="similarity">
    <text evidence="1">Belongs to the SMP-30/CGR1 family.</text>
</comment>
<dbReference type="InParanoid" id="A0A2P5I1D0"/>
<organism evidence="5 6">
    <name type="scientific">Diaporthe helianthi</name>
    <dbReference type="NCBI Taxonomy" id="158607"/>
    <lineage>
        <taxon>Eukaryota</taxon>
        <taxon>Fungi</taxon>
        <taxon>Dikarya</taxon>
        <taxon>Ascomycota</taxon>
        <taxon>Pezizomycotina</taxon>
        <taxon>Sordariomycetes</taxon>
        <taxon>Sordariomycetidae</taxon>
        <taxon>Diaporthales</taxon>
        <taxon>Diaporthaceae</taxon>
        <taxon>Diaporthe</taxon>
    </lineage>
</organism>
<dbReference type="InterPro" id="IPR013658">
    <property type="entry name" value="SGL"/>
</dbReference>
<feature type="binding site" evidence="3">
    <location>
        <position position="119"/>
    </location>
    <ligand>
        <name>substrate</name>
    </ligand>
</feature>
<feature type="binding site" evidence="3">
    <location>
        <position position="179"/>
    </location>
    <ligand>
        <name>a divalent metal cation</name>
        <dbReference type="ChEBI" id="CHEBI:60240"/>
    </ligand>
</feature>
<dbReference type="STRING" id="158607.A0A2P5I1D0"/>
<dbReference type="Proteomes" id="UP000094444">
    <property type="component" value="Unassembled WGS sequence"/>
</dbReference>
<comment type="cofactor">
    <cofactor evidence="3">
        <name>Zn(2+)</name>
        <dbReference type="ChEBI" id="CHEBI:29105"/>
    </cofactor>
    <text evidence="3">Binds 1 divalent metal cation per subunit.</text>
</comment>
<feature type="binding site" evidence="3">
    <location>
        <position position="117"/>
    </location>
    <ligand>
        <name>substrate</name>
    </ligand>
</feature>
<feature type="active site" description="Proton donor/acceptor" evidence="2">
    <location>
        <position position="228"/>
    </location>
</feature>
<dbReference type="GO" id="GO:0004341">
    <property type="term" value="F:gluconolactonase activity"/>
    <property type="evidence" value="ECO:0007669"/>
    <property type="project" value="TreeGrafter"/>
</dbReference>
<keyword evidence="6" id="KW-1185">Reference proteome</keyword>
<dbReference type="InterPro" id="IPR011042">
    <property type="entry name" value="6-blade_b-propeller_TolB-like"/>
</dbReference>
<sequence>MASGSFQEWTVEKPYLNIHCRLGEGPYYEKATNTLRWVDIMAHRVHTVSLTEGPESVKTLQLDTPVGVTADVEGSDPQDQLLVGLKYGLALLDRKTGKYEYISRFSSADGQDNERLRSNDGAVDPHGRFWMGNMTDFGKGEAQNEGKSSRCQPCGLYLFDGRQKPSQAKKIVPDLMIPNSISWSPDNKTLYYTVTNAAKVFAYDYDTTDGSVSNHRVFYSHEGPGEPDGHRVDKDGNIWHTIYGEGRVVKISPEGKVIGQITLPTKNITCCEFVGSTLYITTANDDEGEGKSKELGGALFRVDVGTTGLEPFKFKLGA</sequence>
<dbReference type="GO" id="GO:0005509">
    <property type="term" value="F:calcium ion binding"/>
    <property type="evidence" value="ECO:0007669"/>
    <property type="project" value="TreeGrafter"/>
</dbReference>
<dbReference type="PANTHER" id="PTHR10907">
    <property type="entry name" value="REGUCALCIN"/>
    <property type="match status" value="1"/>
</dbReference>
<evidence type="ECO:0000256" key="3">
    <source>
        <dbReference type="PIRSR" id="PIRSR605511-2"/>
    </source>
</evidence>
<dbReference type="AlphaFoldDB" id="A0A2P5I1D0"/>
<keyword evidence="3" id="KW-0479">Metal-binding</keyword>
<dbReference type="PRINTS" id="PR01790">
    <property type="entry name" value="SMP30FAMILY"/>
</dbReference>
<comment type="caution">
    <text evidence="5">The sequence shown here is derived from an EMBL/GenBank/DDBJ whole genome shotgun (WGS) entry which is preliminary data.</text>
</comment>
<gene>
    <name evidence="5" type="ORF">DHEL01_v205273</name>
</gene>
<feature type="binding site" evidence="3">
    <location>
        <position position="228"/>
    </location>
    <ligand>
        <name>a divalent metal cation</name>
        <dbReference type="ChEBI" id="CHEBI:60240"/>
    </ligand>
</feature>
<dbReference type="Pfam" id="PF08450">
    <property type="entry name" value="SGL"/>
    <property type="match status" value="1"/>
</dbReference>
<evidence type="ECO:0000313" key="5">
    <source>
        <dbReference type="EMBL" id="POS76322.1"/>
    </source>
</evidence>
<dbReference type="FunCoup" id="A0A2P5I1D0">
    <property type="interactions" value="33"/>
</dbReference>
<protein>
    <submittedName>
        <fullName evidence="5">SMP-30/Gluconolaconase/LRE-like region</fullName>
    </submittedName>
</protein>
<evidence type="ECO:0000259" key="4">
    <source>
        <dbReference type="Pfam" id="PF08450"/>
    </source>
</evidence>
<feature type="binding site" evidence="3">
    <location>
        <position position="24"/>
    </location>
    <ligand>
        <name>a divalent metal cation</name>
        <dbReference type="ChEBI" id="CHEBI:60240"/>
    </ligand>
</feature>
<evidence type="ECO:0000256" key="1">
    <source>
        <dbReference type="ARBA" id="ARBA00008853"/>
    </source>
</evidence>
<evidence type="ECO:0000313" key="6">
    <source>
        <dbReference type="Proteomes" id="UP000094444"/>
    </source>
</evidence>
<name>A0A2P5I1D0_DIAHE</name>
<evidence type="ECO:0000256" key="2">
    <source>
        <dbReference type="PIRSR" id="PIRSR605511-1"/>
    </source>
</evidence>
<accession>A0A2P5I1D0</accession>
<proteinExistence type="inferred from homology"/>
<dbReference type="OrthoDB" id="423498at2759"/>
<dbReference type="InterPro" id="IPR005511">
    <property type="entry name" value="SMP-30"/>
</dbReference>
<dbReference type="Gene3D" id="2.120.10.30">
    <property type="entry name" value="TolB, C-terminal domain"/>
    <property type="match status" value="1"/>
</dbReference>